<dbReference type="Gene3D" id="2.60.40.380">
    <property type="entry name" value="Purple acid phosphatase-like, N-terminal"/>
    <property type="match status" value="1"/>
</dbReference>
<dbReference type="HOGENOM" id="CLU_015982_2_1_4"/>
<dbReference type="RefSeq" id="WP_011463628.1">
    <property type="nucleotide sequence ID" value="NC_007908.1"/>
</dbReference>
<evidence type="ECO:0000259" key="1">
    <source>
        <dbReference type="Pfam" id="PF09423"/>
    </source>
</evidence>
<dbReference type="InterPro" id="IPR038607">
    <property type="entry name" value="PhoD-like_sf"/>
</dbReference>
<dbReference type="PROSITE" id="PS51318">
    <property type="entry name" value="TAT"/>
    <property type="match status" value="1"/>
</dbReference>
<feature type="domain" description="Phospholipase D N-terminal" evidence="2">
    <location>
        <begin position="42"/>
        <end position="141"/>
    </location>
</feature>
<evidence type="ECO:0000313" key="3">
    <source>
        <dbReference type="EMBL" id="ABD69060.1"/>
    </source>
</evidence>
<feature type="domain" description="PhoD-like phosphatase metallophosphatase" evidence="1">
    <location>
        <begin position="154"/>
        <end position="506"/>
    </location>
</feature>
<dbReference type="AlphaFoldDB" id="Q21YU3"/>
<dbReference type="OrthoDB" id="327733at2"/>
<dbReference type="PANTHER" id="PTHR43606">
    <property type="entry name" value="PHOSPHATASE, PUTATIVE (AFU_ORTHOLOGUE AFUA_6G08710)-RELATED"/>
    <property type="match status" value="1"/>
</dbReference>
<dbReference type="Pfam" id="PF16655">
    <property type="entry name" value="PhoD_N"/>
    <property type="match status" value="1"/>
</dbReference>
<dbReference type="CDD" id="cd07389">
    <property type="entry name" value="MPP_PhoD"/>
    <property type="match status" value="1"/>
</dbReference>
<name>Q21YU3_ALBFT</name>
<dbReference type="Gene3D" id="3.60.21.70">
    <property type="entry name" value="PhoD-like phosphatase"/>
    <property type="match status" value="1"/>
</dbReference>
<dbReference type="InterPro" id="IPR029052">
    <property type="entry name" value="Metallo-depent_PP-like"/>
</dbReference>
<dbReference type="SUPFAM" id="SSF56300">
    <property type="entry name" value="Metallo-dependent phosphatases"/>
    <property type="match status" value="1"/>
</dbReference>
<organism evidence="3 4">
    <name type="scientific">Albidiferax ferrireducens (strain ATCC BAA-621 / DSM 15236 / T118)</name>
    <name type="common">Rhodoferax ferrireducens</name>
    <dbReference type="NCBI Taxonomy" id="338969"/>
    <lineage>
        <taxon>Bacteria</taxon>
        <taxon>Pseudomonadati</taxon>
        <taxon>Pseudomonadota</taxon>
        <taxon>Betaproteobacteria</taxon>
        <taxon>Burkholderiales</taxon>
        <taxon>Comamonadaceae</taxon>
        <taxon>Rhodoferax</taxon>
    </lineage>
</organism>
<dbReference type="eggNOG" id="COG3540">
    <property type="taxonomic scope" value="Bacteria"/>
</dbReference>
<dbReference type="STRING" id="338969.Rfer_1326"/>
<dbReference type="InterPro" id="IPR052900">
    <property type="entry name" value="Phospholipid_Metab_Enz"/>
</dbReference>
<evidence type="ECO:0000313" key="4">
    <source>
        <dbReference type="Proteomes" id="UP000008332"/>
    </source>
</evidence>
<gene>
    <name evidence="3" type="ordered locus">Rfer_1326</name>
</gene>
<reference evidence="4" key="1">
    <citation type="submission" date="2006-02" db="EMBL/GenBank/DDBJ databases">
        <title>Complete sequence of chromosome of Rhodoferax ferrireducens DSM 15236.</title>
        <authorList>
            <person name="Copeland A."/>
            <person name="Lucas S."/>
            <person name="Lapidus A."/>
            <person name="Barry K."/>
            <person name="Detter J.C."/>
            <person name="Glavina del Rio T."/>
            <person name="Hammon N."/>
            <person name="Israni S."/>
            <person name="Pitluck S."/>
            <person name="Brettin T."/>
            <person name="Bruce D."/>
            <person name="Han C."/>
            <person name="Tapia R."/>
            <person name="Gilna P."/>
            <person name="Kiss H."/>
            <person name="Schmutz J."/>
            <person name="Larimer F."/>
            <person name="Land M."/>
            <person name="Kyrpides N."/>
            <person name="Ivanova N."/>
            <person name="Richardson P."/>
        </authorList>
    </citation>
    <scope>NUCLEOTIDE SEQUENCE [LARGE SCALE GENOMIC DNA]</scope>
    <source>
        <strain evidence="4">ATCC BAA-621 / DSM 15236 / T118</strain>
    </source>
</reference>
<dbReference type="PANTHER" id="PTHR43606:SF2">
    <property type="entry name" value="ALKALINE PHOSPHATASE FAMILY PROTEIN (AFU_ORTHOLOGUE AFUA_5G03860)"/>
    <property type="match status" value="1"/>
</dbReference>
<dbReference type="KEGG" id="rfr:Rfer_1326"/>
<proteinExistence type="predicted"/>
<keyword evidence="4" id="KW-1185">Reference proteome</keyword>
<dbReference type="InterPro" id="IPR032093">
    <property type="entry name" value="PhoD_N"/>
</dbReference>
<dbReference type="InterPro" id="IPR006311">
    <property type="entry name" value="TAT_signal"/>
</dbReference>
<dbReference type="EMBL" id="CP000267">
    <property type="protein sequence ID" value="ABD69060.1"/>
    <property type="molecule type" value="Genomic_DNA"/>
</dbReference>
<evidence type="ECO:0000259" key="2">
    <source>
        <dbReference type="Pfam" id="PF16655"/>
    </source>
</evidence>
<dbReference type="Proteomes" id="UP000008332">
    <property type="component" value="Chromosome"/>
</dbReference>
<protein>
    <submittedName>
        <fullName evidence="3">Alkaline phosphatase</fullName>
    </submittedName>
</protein>
<dbReference type="InterPro" id="IPR018946">
    <property type="entry name" value="PhoD-like_MPP"/>
</dbReference>
<sequence>MTPLESRTRRQLLQLIGAGAAIWSLPRSAWSQPRLHQNPFTLGVASGSPTHDSVVLWTRLHTSQSSLPGVSDGPGHAAVPVRWELAHDEQFSRLVQSGQSLASRELAHSVHVEVAGLDADRWYFYRFKVGDFVSPVGRTRTVPRPEAQVARLRLAYASCQKWEDGYFTAWRHMREESLDLVLFLGDYIYEYPALTSRVRVPSGGWVLTLDDYRQRYALYKGEADLQAMHAACPWLLTWDDHEVQNDYAGLQAGHSSAADPSAASQFLARRAAAYQAWYEHMPVRASALTQGLAGLATGAELRIYSRLSYGQLASLYLLDGRQYKDPQTCTPGGGVGSGMVNPADCPPWNDAARSLLGRAQERWLYDEFSKPHAHESGWNVLGQPTLFGQRDLKPGPGQTLWNDGWDGYPAARTRLTDALRQHAVANLVILGGDVHENWVGHVKADYADPNSASVGVEFCGTSISSRSGGNAKTAQRLAENPHFVFADALRKGYGVVEFTKAQLTTTLRVVDDVTRQDTKIETLARFTVQAGRPVVERA</sequence>
<dbReference type="Pfam" id="PF09423">
    <property type="entry name" value="PhoD"/>
    <property type="match status" value="1"/>
</dbReference>
<accession>Q21YU3</accession>